<dbReference type="PANTHER" id="PTHR34107:SF4">
    <property type="entry name" value="SLL1222 PROTEIN"/>
    <property type="match status" value="1"/>
</dbReference>
<dbReference type="SUPFAM" id="SSF52980">
    <property type="entry name" value="Restriction endonuclease-like"/>
    <property type="match status" value="1"/>
</dbReference>
<protein>
    <submittedName>
        <fullName evidence="2">Uma2 family endonuclease</fullName>
    </submittedName>
</protein>
<keyword evidence="2" id="KW-0255">Endonuclease</keyword>
<dbReference type="PANTHER" id="PTHR34107">
    <property type="entry name" value="SLL0198 PROTEIN-RELATED"/>
    <property type="match status" value="1"/>
</dbReference>
<evidence type="ECO:0000313" key="2">
    <source>
        <dbReference type="EMBL" id="MPR37017.1"/>
    </source>
</evidence>
<dbReference type="Pfam" id="PF05685">
    <property type="entry name" value="Uma2"/>
    <property type="match status" value="1"/>
</dbReference>
<dbReference type="InterPro" id="IPR008538">
    <property type="entry name" value="Uma2"/>
</dbReference>
<dbReference type="GO" id="GO:0004519">
    <property type="term" value="F:endonuclease activity"/>
    <property type="evidence" value="ECO:0007669"/>
    <property type="project" value="UniProtKB-KW"/>
</dbReference>
<dbReference type="Gene3D" id="3.90.1570.10">
    <property type="entry name" value="tt1808, chain A"/>
    <property type="match status" value="1"/>
</dbReference>
<accession>A0A7C9BM30</accession>
<reference evidence="2 3" key="1">
    <citation type="submission" date="2019-10" db="EMBL/GenBank/DDBJ databases">
        <title>Draft Genome Sequence of Cytophagaceae sp. SJW1-29.</title>
        <authorList>
            <person name="Choi A."/>
        </authorList>
    </citation>
    <scope>NUCLEOTIDE SEQUENCE [LARGE SCALE GENOMIC DNA]</scope>
    <source>
        <strain evidence="2 3">SJW1-29</strain>
    </source>
</reference>
<dbReference type="InterPro" id="IPR012296">
    <property type="entry name" value="Nuclease_put_TT1808"/>
</dbReference>
<proteinExistence type="predicted"/>
<evidence type="ECO:0000313" key="3">
    <source>
        <dbReference type="Proteomes" id="UP000479293"/>
    </source>
</evidence>
<keyword evidence="2" id="KW-0378">Hydrolase</keyword>
<name>A0A7C9BM30_9BACT</name>
<dbReference type="RefSeq" id="WP_152765443.1">
    <property type="nucleotide sequence ID" value="NZ_WHLY01000002.1"/>
</dbReference>
<sequence>MSTITNLSQLDLDGTYSYADYLKWQFQERVELLRGKILKMTPAPSVRHQRISARLHLQMGHAFREESCQLFYAPFDVRLYNRKKSRKASKEIFTVVQPDLCVICDETKLDEQGCNGAPDLVIEILSPGNTKREMNEKFELYEEAGVREYWLVQPADEVVLIYVLNEDEHYIGLRPATEVVQSAIFPELRVDLGEVFG</sequence>
<organism evidence="2 3">
    <name type="scientific">Salmonirosea aquatica</name>
    <dbReference type="NCBI Taxonomy" id="2654236"/>
    <lineage>
        <taxon>Bacteria</taxon>
        <taxon>Pseudomonadati</taxon>
        <taxon>Bacteroidota</taxon>
        <taxon>Cytophagia</taxon>
        <taxon>Cytophagales</taxon>
        <taxon>Spirosomataceae</taxon>
        <taxon>Salmonirosea</taxon>
    </lineage>
</organism>
<dbReference type="InterPro" id="IPR011335">
    <property type="entry name" value="Restrct_endonuc-II-like"/>
</dbReference>
<gene>
    <name evidence="2" type="ORF">GBK04_27700</name>
</gene>
<feature type="domain" description="Putative restriction endonuclease" evidence="1">
    <location>
        <begin position="19"/>
        <end position="191"/>
    </location>
</feature>
<comment type="caution">
    <text evidence="2">The sequence shown here is derived from an EMBL/GenBank/DDBJ whole genome shotgun (WGS) entry which is preliminary data.</text>
</comment>
<dbReference type="EMBL" id="WHLY01000002">
    <property type="protein sequence ID" value="MPR37017.1"/>
    <property type="molecule type" value="Genomic_DNA"/>
</dbReference>
<dbReference type="AlphaFoldDB" id="A0A7C9BM30"/>
<dbReference type="CDD" id="cd06260">
    <property type="entry name" value="DUF820-like"/>
    <property type="match status" value="1"/>
</dbReference>
<evidence type="ECO:0000259" key="1">
    <source>
        <dbReference type="Pfam" id="PF05685"/>
    </source>
</evidence>
<keyword evidence="3" id="KW-1185">Reference proteome</keyword>
<keyword evidence="2" id="KW-0540">Nuclease</keyword>
<dbReference type="Proteomes" id="UP000479293">
    <property type="component" value="Unassembled WGS sequence"/>
</dbReference>